<dbReference type="Gene3D" id="3.40.50.720">
    <property type="entry name" value="NAD(P)-binding Rossmann-like Domain"/>
    <property type="match status" value="1"/>
</dbReference>
<accession>A0A1E3QWW6</accession>
<dbReference type="AlphaFoldDB" id="A0A1E3QWW6"/>
<keyword evidence="3" id="KW-0560">Oxidoreductase</keyword>
<dbReference type="RefSeq" id="XP_018987459.1">
    <property type="nucleotide sequence ID" value="XM_019128163.1"/>
</dbReference>
<keyword evidence="5" id="KW-1185">Reference proteome</keyword>
<evidence type="ECO:0000313" key="4">
    <source>
        <dbReference type="EMBL" id="ODQ82131.1"/>
    </source>
</evidence>
<dbReference type="Proteomes" id="UP000094336">
    <property type="component" value="Unassembled WGS sequence"/>
</dbReference>
<dbReference type="PANTHER" id="PTHR24320:SF236">
    <property type="entry name" value="SHORT-CHAIN DEHYDROGENASE-RELATED"/>
    <property type="match status" value="1"/>
</dbReference>
<evidence type="ECO:0000256" key="3">
    <source>
        <dbReference type="ARBA" id="ARBA00023002"/>
    </source>
</evidence>
<evidence type="ECO:0000256" key="2">
    <source>
        <dbReference type="ARBA" id="ARBA00022857"/>
    </source>
</evidence>
<dbReference type="InterPro" id="IPR036291">
    <property type="entry name" value="NAD(P)-bd_dom_sf"/>
</dbReference>
<gene>
    <name evidence="4" type="ORF">BABINDRAFT_160310</name>
</gene>
<keyword evidence="2" id="KW-0521">NADP</keyword>
<dbReference type="PRINTS" id="PR00081">
    <property type="entry name" value="GDHRDH"/>
</dbReference>
<dbReference type="EMBL" id="KV454427">
    <property type="protein sequence ID" value="ODQ82131.1"/>
    <property type="molecule type" value="Genomic_DNA"/>
</dbReference>
<dbReference type="SUPFAM" id="SSF51735">
    <property type="entry name" value="NAD(P)-binding Rossmann-fold domains"/>
    <property type="match status" value="1"/>
</dbReference>
<sequence length="326" mass="35877">MPLMGLRDWAQMARNFYPPPPAFLPKDYPSLTGKVVIVTGGNAGLGVECVKLLVEARAKVYIFARNKTTALKAIEELKLQHNDALVEFIEVDLSDLTTIRPATERFFAQESRLDIVIHNAGVMLTPIGSTSKQGYELQLGTNIIGPFALQKLLTPMMHHTASQLNGEGNNRSRIIWVTSSAHAFAPKHGVDLNDLNDVKRDGWGNYGQSKAANIIMASQWSINHPEEAAKIVSISVDPGNLNTNMQLSITGLTGRILDRLVYDARYGAYALLFAALSPQITTTNNGAYIIPWGRFGRVRGDVAEAAKNEIGAEFYKYLEDETGKYL</sequence>
<dbReference type="STRING" id="984486.A0A1E3QWW6"/>
<evidence type="ECO:0008006" key="6">
    <source>
        <dbReference type="Google" id="ProtNLM"/>
    </source>
</evidence>
<dbReference type="Pfam" id="PF00106">
    <property type="entry name" value="adh_short"/>
    <property type="match status" value="1"/>
</dbReference>
<dbReference type="OrthoDB" id="191139at2759"/>
<dbReference type="GeneID" id="30146016"/>
<organism evidence="4 5">
    <name type="scientific">Babjeviella inositovora NRRL Y-12698</name>
    <dbReference type="NCBI Taxonomy" id="984486"/>
    <lineage>
        <taxon>Eukaryota</taxon>
        <taxon>Fungi</taxon>
        <taxon>Dikarya</taxon>
        <taxon>Ascomycota</taxon>
        <taxon>Saccharomycotina</taxon>
        <taxon>Pichiomycetes</taxon>
        <taxon>Serinales incertae sedis</taxon>
        <taxon>Babjeviella</taxon>
    </lineage>
</organism>
<proteinExistence type="inferred from homology"/>
<dbReference type="PANTHER" id="PTHR24320">
    <property type="entry name" value="RETINOL DEHYDROGENASE"/>
    <property type="match status" value="1"/>
</dbReference>
<protein>
    <recommendedName>
        <fullName evidence="6">Ketoreductase (KR) domain-containing protein</fullName>
    </recommendedName>
</protein>
<dbReference type="GO" id="GO:0016491">
    <property type="term" value="F:oxidoreductase activity"/>
    <property type="evidence" value="ECO:0007669"/>
    <property type="project" value="UniProtKB-KW"/>
</dbReference>
<dbReference type="InterPro" id="IPR002347">
    <property type="entry name" value="SDR_fam"/>
</dbReference>
<reference evidence="5" key="1">
    <citation type="submission" date="2016-05" db="EMBL/GenBank/DDBJ databases">
        <title>Comparative genomics of biotechnologically important yeasts.</title>
        <authorList>
            <consortium name="DOE Joint Genome Institute"/>
            <person name="Riley R."/>
            <person name="Haridas S."/>
            <person name="Wolfe K.H."/>
            <person name="Lopes M.R."/>
            <person name="Hittinger C.T."/>
            <person name="Goker M."/>
            <person name="Salamov A."/>
            <person name="Wisecaver J."/>
            <person name="Long T.M."/>
            <person name="Aerts A.L."/>
            <person name="Barry K."/>
            <person name="Choi C."/>
            <person name="Clum A."/>
            <person name="Coughlan A.Y."/>
            <person name="Deshpande S."/>
            <person name="Douglass A.P."/>
            <person name="Hanson S.J."/>
            <person name="Klenk H.-P."/>
            <person name="Labutti K."/>
            <person name="Lapidus A."/>
            <person name="Lindquist E."/>
            <person name="Lipzen A."/>
            <person name="Meier-Kolthoff J.P."/>
            <person name="Ohm R.A."/>
            <person name="Otillar R.P."/>
            <person name="Pangilinan J."/>
            <person name="Peng Y."/>
            <person name="Rokas A."/>
            <person name="Rosa C.A."/>
            <person name="Scheuner C."/>
            <person name="Sibirny A.A."/>
            <person name="Slot J.C."/>
            <person name="Stielow J.B."/>
            <person name="Sun H."/>
            <person name="Kurtzman C.P."/>
            <person name="Blackwell M."/>
            <person name="Grigoriev I.V."/>
            <person name="Jeffries T.W."/>
        </authorList>
    </citation>
    <scope>NUCLEOTIDE SEQUENCE [LARGE SCALE GENOMIC DNA]</scope>
    <source>
        <strain evidence="5">NRRL Y-12698</strain>
    </source>
</reference>
<evidence type="ECO:0000313" key="5">
    <source>
        <dbReference type="Proteomes" id="UP000094336"/>
    </source>
</evidence>
<evidence type="ECO:0000256" key="1">
    <source>
        <dbReference type="ARBA" id="ARBA00006484"/>
    </source>
</evidence>
<comment type="similarity">
    <text evidence="1">Belongs to the short-chain dehydrogenases/reductases (SDR) family.</text>
</comment>
<name>A0A1E3QWW6_9ASCO</name>